<feature type="coiled-coil region" evidence="1">
    <location>
        <begin position="368"/>
        <end position="402"/>
    </location>
</feature>
<evidence type="ECO:0000313" key="3">
    <source>
        <dbReference type="Proteomes" id="UP000527616"/>
    </source>
</evidence>
<reference evidence="2 3" key="1">
    <citation type="submission" date="2020-07" db="EMBL/GenBank/DDBJ databases">
        <title>Sequencing the genomes of 1000 actinobacteria strains.</title>
        <authorList>
            <person name="Klenk H.-P."/>
        </authorList>
    </citation>
    <scope>NUCLEOTIDE SEQUENCE [LARGE SCALE GENOMIC DNA]</scope>
    <source>
        <strain evidence="2 3">DSM 103164</strain>
    </source>
</reference>
<protein>
    <recommendedName>
        <fullName evidence="4">Glycosyltransferase</fullName>
    </recommendedName>
</protein>
<evidence type="ECO:0008006" key="4">
    <source>
        <dbReference type="Google" id="ProtNLM"/>
    </source>
</evidence>
<dbReference type="SUPFAM" id="SSF53756">
    <property type="entry name" value="UDP-Glycosyltransferase/glycogen phosphorylase"/>
    <property type="match status" value="1"/>
</dbReference>
<dbReference type="AlphaFoldDB" id="A0A7Z0D7E3"/>
<keyword evidence="3" id="KW-1185">Reference proteome</keyword>
<dbReference type="RefSeq" id="WP_179444217.1">
    <property type="nucleotide sequence ID" value="NZ_JACBZS010000001.1"/>
</dbReference>
<evidence type="ECO:0000313" key="2">
    <source>
        <dbReference type="EMBL" id="NYI70239.1"/>
    </source>
</evidence>
<dbReference type="Proteomes" id="UP000527616">
    <property type="component" value="Unassembled WGS sequence"/>
</dbReference>
<name>A0A7Z0D7E3_9ACTN</name>
<comment type="caution">
    <text evidence="2">The sequence shown here is derived from an EMBL/GenBank/DDBJ whole genome shotgun (WGS) entry which is preliminary data.</text>
</comment>
<keyword evidence="1" id="KW-0175">Coiled coil</keyword>
<accession>A0A7Z0D7E3</accession>
<dbReference type="EMBL" id="JACBZS010000001">
    <property type="protein sequence ID" value="NYI70239.1"/>
    <property type="molecule type" value="Genomic_DNA"/>
</dbReference>
<gene>
    <name evidence="2" type="ORF">GGQ54_000799</name>
</gene>
<evidence type="ECO:0000256" key="1">
    <source>
        <dbReference type="SAM" id="Coils"/>
    </source>
</evidence>
<proteinExistence type="predicted"/>
<sequence length="465" mass="51366">MIDWQDRVMDRIRGRRFLITHSIIRDIMGSTVVALELAEHLLASGADVTVYASHVAAPMADEFAARGLPVLDEVSAKSLSLDDFDVIWVHSQVLPASLIDDLNSQDARHRANLPIFVFLHMSALDFAADEHPYMAGLEDRLAGISLFVSAEARRTLTPFLDPETPTALFPNPVPDGFSAAIPRDRDSPERILVVSNHPPAEVLTAATLLTERGHEVEVFGQGQTNYRLLTAELITEFDVVITIGKTVQYALVAGVPVFVYDHFGGFGYLDQANLAAAADRNFSGRGGERLAARTIAERVLTGYAAARDFQSANRPAFRSAYALGPVLDQVLREAGTDRPALAWPPAFGLATRSAQRFAARFYQFWGERDQARAEIHVLSQELATQRDRSARLEAELSSARARETDLIADGHRLAVEVEALRESWSYRIGNQMVRPFSMIRGTFTPRPREVEESQDPELGFRADAG</sequence>
<dbReference type="Gene3D" id="3.40.50.2000">
    <property type="entry name" value="Glycogen Phosphorylase B"/>
    <property type="match status" value="1"/>
</dbReference>
<organism evidence="2 3">
    <name type="scientific">Naumannella cuiyingiana</name>
    <dbReference type="NCBI Taxonomy" id="1347891"/>
    <lineage>
        <taxon>Bacteria</taxon>
        <taxon>Bacillati</taxon>
        <taxon>Actinomycetota</taxon>
        <taxon>Actinomycetes</taxon>
        <taxon>Propionibacteriales</taxon>
        <taxon>Propionibacteriaceae</taxon>
        <taxon>Naumannella</taxon>
    </lineage>
</organism>